<dbReference type="Pfam" id="PF01751">
    <property type="entry name" value="Toprim"/>
    <property type="match status" value="1"/>
</dbReference>
<evidence type="ECO:0000256" key="1">
    <source>
        <dbReference type="ARBA" id="ARBA00000185"/>
    </source>
</evidence>
<organism evidence="12 13">
    <name type="scientific">candidate division WOR-3 bacterium JGI_Cruoil_03_44_89</name>
    <dbReference type="NCBI Taxonomy" id="1973748"/>
    <lineage>
        <taxon>Bacteria</taxon>
        <taxon>Bacteria division WOR-3</taxon>
    </lineage>
</organism>
<dbReference type="PANTHER" id="PTHR45866:SF1">
    <property type="entry name" value="DNA GYRASE SUBUNIT B, MITOCHONDRIAL"/>
    <property type="match status" value="1"/>
</dbReference>
<dbReference type="GO" id="GO:0046872">
    <property type="term" value="F:metal ion binding"/>
    <property type="evidence" value="ECO:0007669"/>
    <property type="project" value="UniProtKB-KW"/>
</dbReference>
<dbReference type="Pfam" id="PF00204">
    <property type="entry name" value="DNA_gyraseB"/>
    <property type="match status" value="1"/>
</dbReference>
<dbReference type="InterPro" id="IPR020568">
    <property type="entry name" value="Ribosomal_Su5_D2-typ_SF"/>
</dbReference>
<gene>
    <name evidence="10 12" type="primary">gyrB</name>
    <name evidence="12" type="ORF">CH333_03160</name>
</gene>
<evidence type="ECO:0000256" key="9">
    <source>
        <dbReference type="ARBA" id="ARBA00023235"/>
    </source>
</evidence>
<dbReference type="PROSITE" id="PS50880">
    <property type="entry name" value="TOPRIM"/>
    <property type="match status" value="1"/>
</dbReference>
<keyword evidence="5 10" id="KW-0067">ATP-binding</keyword>
<keyword evidence="9 10" id="KW-0413">Isomerase</keyword>
<feature type="binding site" evidence="10">
    <location>
        <position position="496"/>
    </location>
    <ligand>
        <name>Mg(2+)</name>
        <dbReference type="ChEBI" id="CHEBI:18420"/>
        <label>2</label>
    </ligand>
</feature>
<keyword evidence="4 10" id="KW-0547">Nucleotide-binding</keyword>
<evidence type="ECO:0000313" key="13">
    <source>
        <dbReference type="Proteomes" id="UP000215215"/>
    </source>
</evidence>
<feature type="binding site" evidence="10">
    <location>
        <position position="494"/>
    </location>
    <ligand>
        <name>Mg(2+)</name>
        <dbReference type="ChEBI" id="CHEBI:18420"/>
        <label>2</label>
    </ligand>
</feature>
<dbReference type="InterPro" id="IPR003594">
    <property type="entry name" value="HATPase_dom"/>
</dbReference>
<evidence type="ECO:0000256" key="3">
    <source>
        <dbReference type="ARBA" id="ARBA00022723"/>
    </source>
</evidence>
<dbReference type="FunFam" id="3.30.230.10:FF:000005">
    <property type="entry name" value="DNA gyrase subunit B"/>
    <property type="match status" value="1"/>
</dbReference>
<dbReference type="Pfam" id="PF00986">
    <property type="entry name" value="DNA_gyraseB_C"/>
    <property type="match status" value="1"/>
</dbReference>
<dbReference type="SUPFAM" id="SSF56719">
    <property type="entry name" value="Type II DNA topoisomerase"/>
    <property type="match status" value="1"/>
</dbReference>
<feature type="domain" description="Toprim" evidence="11">
    <location>
        <begin position="414"/>
        <end position="529"/>
    </location>
</feature>
<comment type="cofactor">
    <cofactor evidence="10">
        <name>Mg(2+)</name>
        <dbReference type="ChEBI" id="CHEBI:18420"/>
    </cofactor>
    <cofactor evidence="10">
        <name>Mn(2+)</name>
        <dbReference type="ChEBI" id="CHEBI:29035"/>
    </cofactor>
    <cofactor evidence="10">
        <name>Ca(2+)</name>
        <dbReference type="ChEBI" id="CHEBI:29108"/>
    </cofactor>
    <text evidence="10">Binds two Mg(2+) per subunit. The magnesium ions form salt bridges with both the protein and the DNA. Can also accept other divalent metal cations, such as Mn(2+) or Ca(2+).</text>
</comment>
<dbReference type="CDD" id="cd16928">
    <property type="entry name" value="HATPase_GyrB-like"/>
    <property type="match status" value="1"/>
</dbReference>
<comment type="subunit">
    <text evidence="10">Heterotetramer, composed of two GyrA and two GyrB chains. In the heterotetramer, GyrA contains the active site tyrosine that forms a transient covalent intermediate with DNA, while GyrB binds cofactors and catalyzes ATP hydrolysis.</text>
</comment>
<dbReference type="GO" id="GO:0006265">
    <property type="term" value="P:DNA topological change"/>
    <property type="evidence" value="ECO:0007669"/>
    <property type="project" value="UniProtKB-UniRule"/>
</dbReference>
<dbReference type="InterPro" id="IPR001241">
    <property type="entry name" value="Topo_IIA"/>
</dbReference>
<comment type="subcellular location">
    <subcellularLocation>
        <location evidence="10">Cytoplasm</location>
    </subcellularLocation>
</comment>
<keyword evidence="10" id="KW-0963">Cytoplasm</keyword>
<evidence type="ECO:0000256" key="7">
    <source>
        <dbReference type="ARBA" id="ARBA00023029"/>
    </source>
</evidence>
<dbReference type="InterPro" id="IPR002288">
    <property type="entry name" value="DNA_gyrase_B_C"/>
</dbReference>
<evidence type="ECO:0000256" key="10">
    <source>
        <dbReference type="HAMAP-Rule" id="MF_01898"/>
    </source>
</evidence>
<dbReference type="PRINTS" id="PR01159">
    <property type="entry name" value="DNAGYRASEB"/>
</dbReference>
<dbReference type="EC" id="5.6.2.2" evidence="10"/>
<comment type="catalytic activity">
    <reaction evidence="1 10">
        <text>ATP-dependent breakage, passage and rejoining of double-stranded DNA.</text>
        <dbReference type="EC" id="5.6.2.2"/>
    </reaction>
</comment>
<evidence type="ECO:0000313" key="12">
    <source>
        <dbReference type="EMBL" id="OYD16549.1"/>
    </source>
</evidence>
<dbReference type="Gene3D" id="3.30.230.10">
    <property type="match status" value="1"/>
</dbReference>
<name>A0A235BWN2_UNCW3</name>
<dbReference type="SMART" id="SM00433">
    <property type="entry name" value="TOP2c"/>
    <property type="match status" value="1"/>
</dbReference>
<dbReference type="NCBIfam" id="NF011501">
    <property type="entry name" value="PRK14939.1"/>
    <property type="match status" value="1"/>
</dbReference>
<dbReference type="GO" id="GO:0005524">
    <property type="term" value="F:ATP binding"/>
    <property type="evidence" value="ECO:0007669"/>
    <property type="project" value="UniProtKB-UniRule"/>
</dbReference>
<feature type="site" description="Interaction with DNA" evidence="10">
    <location>
        <position position="448"/>
    </location>
</feature>
<feature type="site" description="Interaction with DNA" evidence="10">
    <location>
        <position position="445"/>
    </location>
</feature>
<comment type="similarity">
    <text evidence="2 10">Belongs to the type II topoisomerase GyrB family.</text>
</comment>
<reference evidence="12 13" key="1">
    <citation type="submission" date="2017-07" db="EMBL/GenBank/DDBJ databases">
        <title>Recovery of genomes from metagenomes via a dereplication, aggregation, and scoring strategy.</title>
        <authorList>
            <person name="Sieber C.M."/>
            <person name="Probst A.J."/>
            <person name="Sharrar A."/>
            <person name="Thomas B.C."/>
            <person name="Hess M."/>
            <person name="Tringe S.G."/>
            <person name="Banfield J.F."/>
        </authorList>
    </citation>
    <scope>NUCLEOTIDE SEQUENCE [LARGE SCALE GENOMIC DNA]</scope>
    <source>
        <strain evidence="12">JGI_Cruoil_03_44_89</strain>
    </source>
</reference>
<dbReference type="EMBL" id="NOZQ01000061">
    <property type="protein sequence ID" value="OYD16549.1"/>
    <property type="molecule type" value="Genomic_DNA"/>
</dbReference>
<sequence length="629" mass="70420">MGRKRYDAKNIHVLKGLEAVRKRPAMYIGDTGKIGLHHLVFEVIDNSIDEAAVGECDRIDVVIHKDNSITVRDNGRGIPVDIHEIEKRSALEVVMTSLHAGGKFDHKVYKVSGGLHGVGVSVVNALSECLEVWVTRDRGVFYQRYERGKPVKDVKRTGDAGIGEHGTIVKFSPDSRIFKEIDFNPEIIAERERELAFLNRKVKLTLKDEGSDLEKEFSYDGGISEFVTYLNSGKTPVSPVIYFKAEKGAVDIEIAMQYTDSYSENIFTFANNILTREGGTHLVGFKSGLTRVINDFVRKNNNKESVQGEDAREGVTAVISVKLPEPQFEGQTKMKLGNTEVKGLVESTVGSCLSMYFEENPKVLDKIIKKIYAAAKARIAAREARELARRKGALDVFPLPGKLADCISRDVRSAELFLVEGDSAGGSAKQGRDRNFQAILPLKGKILNVEKSRIDKILSNEEIKTIISAIGIGVGDESQVLDRLRYGKIIIMADADVDGAHICTLLLTLFYRYARKLVEEGHLYIAQPPLYRVKIKNKVIYAYSDEELTRITGENEDKIDIQRYKGLGEMNPGQLWETTMNPEKRTLKSVTAEDLVEADRTFNILMGDNVEPRRKFIEENARFVENLDV</sequence>
<keyword evidence="7 10" id="KW-0799">Topoisomerase</keyword>
<dbReference type="FunFam" id="3.40.50.670:FF:000002">
    <property type="entry name" value="DNA gyrase subunit B"/>
    <property type="match status" value="1"/>
</dbReference>
<evidence type="ECO:0000256" key="8">
    <source>
        <dbReference type="ARBA" id="ARBA00023125"/>
    </source>
</evidence>
<evidence type="ECO:0000256" key="4">
    <source>
        <dbReference type="ARBA" id="ARBA00022741"/>
    </source>
</evidence>
<evidence type="ECO:0000256" key="2">
    <source>
        <dbReference type="ARBA" id="ARBA00010708"/>
    </source>
</evidence>
<keyword evidence="3 10" id="KW-0479">Metal-binding</keyword>
<dbReference type="InterPro" id="IPR036890">
    <property type="entry name" value="HATPase_C_sf"/>
</dbReference>
<dbReference type="GO" id="GO:0034335">
    <property type="term" value="F:DNA negative supercoiling activity"/>
    <property type="evidence" value="ECO:0007669"/>
    <property type="project" value="UniProtKB-ARBA"/>
</dbReference>
<evidence type="ECO:0000256" key="5">
    <source>
        <dbReference type="ARBA" id="ARBA00022840"/>
    </source>
</evidence>
<protein>
    <recommendedName>
        <fullName evidence="10">DNA gyrase subunit B</fullName>
        <ecNumber evidence="10">5.6.2.2</ecNumber>
    </recommendedName>
</protein>
<dbReference type="CDD" id="cd00822">
    <property type="entry name" value="TopoII_Trans_DNA_gyrase"/>
    <property type="match status" value="1"/>
</dbReference>
<comment type="caution">
    <text evidence="12">The sequence shown here is derived from an EMBL/GenBank/DDBJ whole genome shotgun (WGS) entry which is preliminary data.</text>
</comment>
<dbReference type="SMART" id="SM00387">
    <property type="entry name" value="HATPase_c"/>
    <property type="match status" value="1"/>
</dbReference>
<accession>A0A235BWN2</accession>
<dbReference type="PRINTS" id="PR00418">
    <property type="entry name" value="TPI2FAMILY"/>
</dbReference>
<dbReference type="GO" id="GO:0005694">
    <property type="term" value="C:chromosome"/>
    <property type="evidence" value="ECO:0007669"/>
    <property type="project" value="InterPro"/>
</dbReference>
<dbReference type="NCBIfam" id="TIGR01059">
    <property type="entry name" value="gyrB"/>
    <property type="match status" value="1"/>
</dbReference>
<dbReference type="InterPro" id="IPR011557">
    <property type="entry name" value="GyrB"/>
</dbReference>
<comment type="miscellaneous">
    <text evidence="10">Few gyrases are as efficient as E.coli at forming negative supercoils. Not all organisms have 2 type II topoisomerases; in organisms with a single type II topoisomerase this enzyme also has to decatenate newly replicated chromosomes.</text>
</comment>
<dbReference type="InterPro" id="IPR006171">
    <property type="entry name" value="TOPRIM_dom"/>
</dbReference>
<comment type="function">
    <text evidence="10">A type II topoisomerase that negatively supercoils closed circular double-stranded (ds) DNA in an ATP-dependent manner to modulate DNA topology and maintain chromosomes in an underwound state. Negative supercoiling favors strand separation, and DNA replication, transcription, recombination and repair, all of which involve strand separation. Also able to catalyze the interconversion of other topological isomers of dsDNA rings, including catenanes and knotted rings. Type II topoisomerases break and join 2 DNA strands simultaneously in an ATP-dependent manner.</text>
</comment>
<keyword evidence="6 10" id="KW-0460">Magnesium</keyword>
<dbReference type="GO" id="GO:0003677">
    <property type="term" value="F:DNA binding"/>
    <property type="evidence" value="ECO:0007669"/>
    <property type="project" value="UniProtKB-KW"/>
</dbReference>
<dbReference type="FunFam" id="3.30.565.10:FF:000002">
    <property type="entry name" value="DNA gyrase subunit B"/>
    <property type="match status" value="1"/>
</dbReference>
<dbReference type="Pfam" id="PF02518">
    <property type="entry name" value="HATPase_c"/>
    <property type="match status" value="1"/>
</dbReference>
<dbReference type="PROSITE" id="PS00177">
    <property type="entry name" value="TOPOISOMERASE_II"/>
    <property type="match status" value="1"/>
</dbReference>
<dbReference type="SUPFAM" id="SSF55874">
    <property type="entry name" value="ATPase domain of HSP90 chaperone/DNA topoisomerase II/histidine kinase"/>
    <property type="match status" value="1"/>
</dbReference>
<dbReference type="InterPro" id="IPR018522">
    <property type="entry name" value="TopoIIA_CS"/>
</dbReference>
<dbReference type="NCBIfam" id="NF004189">
    <property type="entry name" value="PRK05644.1"/>
    <property type="match status" value="1"/>
</dbReference>
<dbReference type="GO" id="GO:0006261">
    <property type="term" value="P:DNA-templated DNA replication"/>
    <property type="evidence" value="ECO:0007669"/>
    <property type="project" value="UniProtKB-UniRule"/>
</dbReference>
<dbReference type="Gene3D" id="3.40.50.670">
    <property type="match status" value="1"/>
</dbReference>
<dbReference type="PANTHER" id="PTHR45866">
    <property type="entry name" value="DNA GYRASE/TOPOISOMERASE SUBUNIT B"/>
    <property type="match status" value="1"/>
</dbReference>
<dbReference type="InterPro" id="IPR014721">
    <property type="entry name" value="Ribsml_uS5_D2-typ_fold_subgr"/>
</dbReference>
<dbReference type="InterPro" id="IPR000565">
    <property type="entry name" value="Topo_IIA_B"/>
</dbReference>
<dbReference type="InterPro" id="IPR013506">
    <property type="entry name" value="Topo_IIA_bsu_dom2"/>
</dbReference>
<dbReference type="HAMAP" id="MF_01898">
    <property type="entry name" value="GyrB"/>
    <property type="match status" value="1"/>
</dbReference>
<keyword evidence="8" id="KW-0238">DNA-binding</keyword>
<dbReference type="SUPFAM" id="SSF54211">
    <property type="entry name" value="Ribosomal protein S5 domain 2-like"/>
    <property type="match status" value="1"/>
</dbReference>
<proteinExistence type="inferred from homology"/>
<dbReference type="Proteomes" id="UP000215215">
    <property type="component" value="Unassembled WGS sequence"/>
</dbReference>
<feature type="binding site" evidence="10">
    <location>
        <position position="420"/>
    </location>
    <ligand>
        <name>Mg(2+)</name>
        <dbReference type="ChEBI" id="CHEBI:18420"/>
        <label>1</label>
        <note>catalytic</note>
    </ligand>
</feature>
<evidence type="ECO:0000259" key="11">
    <source>
        <dbReference type="PROSITE" id="PS50880"/>
    </source>
</evidence>
<evidence type="ECO:0000256" key="6">
    <source>
        <dbReference type="ARBA" id="ARBA00022842"/>
    </source>
</evidence>
<dbReference type="Gene3D" id="3.30.565.10">
    <property type="entry name" value="Histidine kinase-like ATPase, C-terminal domain"/>
    <property type="match status" value="1"/>
</dbReference>
<dbReference type="InterPro" id="IPR013759">
    <property type="entry name" value="Topo_IIA_B_C"/>
</dbReference>
<dbReference type="GO" id="GO:0005737">
    <property type="term" value="C:cytoplasm"/>
    <property type="evidence" value="ECO:0007669"/>
    <property type="project" value="UniProtKB-SubCell"/>
</dbReference>
<dbReference type="InterPro" id="IPR013760">
    <property type="entry name" value="Topo_IIA-like_dom_sf"/>
</dbReference>
<feature type="binding site" evidence="10">
    <location>
        <position position="494"/>
    </location>
    <ligand>
        <name>Mg(2+)</name>
        <dbReference type="ChEBI" id="CHEBI:18420"/>
        <label>1</label>
        <note>catalytic</note>
    </ligand>
</feature>
<dbReference type="AlphaFoldDB" id="A0A235BWN2"/>